<evidence type="ECO:0000313" key="1">
    <source>
        <dbReference type="EMBL" id="PNX55310.1"/>
    </source>
</evidence>
<evidence type="ECO:0000313" key="2">
    <source>
        <dbReference type="Proteomes" id="UP000236291"/>
    </source>
</evidence>
<protein>
    <submittedName>
        <fullName evidence="1">Uncharacterized protein</fullName>
    </submittedName>
</protein>
<comment type="caution">
    <text evidence="1">The sequence shown here is derived from an EMBL/GenBank/DDBJ whole genome shotgun (WGS) entry which is preliminary data.</text>
</comment>
<organism evidence="1 2">
    <name type="scientific">Trifolium pratense</name>
    <name type="common">Red clover</name>
    <dbReference type="NCBI Taxonomy" id="57577"/>
    <lineage>
        <taxon>Eukaryota</taxon>
        <taxon>Viridiplantae</taxon>
        <taxon>Streptophyta</taxon>
        <taxon>Embryophyta</taxon>
        <taxon>Tracheophyta</taxon>
        <taxon>Spermatophyta</taxon>
        <taxon>Magnoliopsida</taxon>
        <taxon>eudicotyledons</taxon>
        <taxon>Gunneridae</taxon>
        <taxon>Pentapetalae</taxon>
        <taxon>rosids</taxon>
        <taxon>fabids</taxon>
        <taxon>Fabales</taxon>
        <taxon>Fabaceae</taxon>
        <taxon>Papilionoideae</taxon>
        <taxon>50 kb inversion clade</taxon>
        <taxon>NPAAA clade</taxon>
        <taxon>Hologalegina</taxon>
        <taxon>IRL clade</taxon>
        <taxon>Trifolieae</taxon>
        <taxon>Trifolium</taxon>
    </lineage>
</organism>
<sequence length="103" mass="11950">MGSWNIDTWTWKLMWADELTVSESVTAAELLAMLQQVRPTIDSFDRRRWIPHSVGLFSIKSAYLQLQNRYALEEIDGFTAKVLKRLWKNNVPSFGNIYAGGWI</sequence>
<dbReference type="EMBL" id="ASHM01071073">
    <property type="protein sequence ID" value="PNX55310.1"/>
    <property type="molecule type" value="Genomic_DNA"/>
</dbReference>
<reference evidence="1 2" key="2">
    <citation type="journal article" date="2017" name="Front. Plant Sci.">
        <title>Gene Classification and Mining of Molecular Markers Useful in Red Clover (Trifolium pratense) Breeding.</title>
        <authorList>
            <person name="Istvanek J."/>
            <person name="Dluhosova J."/>
            <person name="Dluhos P."/>
            <person name="Patkova L."/>
            <person name="Nedelnik J."/>
            <person name="Repkova J."/>
        </authorList>
    </citation>
    <scope>NUCLEOTIDE SEQUENCE [LARGE SCALE GENOMIC DNA]</scope>
    <source>
        <strain evidence="2">cv. Tatra</strain>
        <tissue evidence="1">Young leaves</tissue>
    </source>
</reference>
<proteinExistence type="predicted"/>
<accession>A0A2K3JMR7</accession>
<gene>
    <name evidence="1" type="ORF">L195_g048937</name>
</gene>
<name>A0A2K3JMR7_TRIPR</name>
<dbReference type="Proteomes" id="UP000236291">
    <property type="component" value="Unassembled WGS sequence"/>
</dbReference>
<dbReference type="AlphaFoldDB" id="A0A2K3JMR7"/>
<reference evidence="1 2" key="1">
    <citation type="journal article" date="2014" name="Am. J. Bot.">
        <title>Genome assembly and annotation for red clover (Trifolium pratense; Fabaceae).</title>
        <authorList>
            <person name="Istvanek J."/>
            <person name="Jaros M."/>
            <person name="Krenek A."/>
            <person name="Repkova J."/>
        </authorList>
    </citation>
    <scope>NUCLEOTIDE SEQUENCE [LARGE SCALE GENOMIC DNA]</scope>
    <source>
        <strain evidence="2">cv. Tatra</strain>
        <tissue evidence="1">Young leaves</tissue>
    </source>
</reference>